<name>A0ACC0JG00_CHOFU</name>
<keyword evidence="2" id="KW-1185">Reference proteome</keyword>
<evidence type="ECO:0000313" key="2">
    <source>
        <dbReference type="Proteomes" id="UP001064048"/>
    </source>
</evidence>
<dbReference type="Proteomes" id="UP001064048">
    <property type="component" value="Chromosome 25"/>
</dbReference>
<accession>A0ACC0JG00</accession>
<proteinExistence type="predicted"/>
<evidence type="ECO:0000313" key="1">
    <source>
        <dbReference type="EMBL" id="KAI8423028.1"/>
    </source>
</evidence>
<sequence>MIKINGSLIRQYAVVITVNLSILCSGLTIAWPSPVLVKLRNETLSTLSRPITEEEASFLTCYLVDRVGRKYTVIISYLPRLVMCVIMVFASEVWMILVGRALCGVADTFIFTKEVRGSLGTFLQILASIGILIMLCSGPFMEYLSVNIMVLCFSIVTLIPLFFLPESPYFLYSKGRKEEALKVLLSVRDTETAAKDELKEFSLTEKDAKISKRELFRNKTFIKSASIAIIIGIGSQLIGFNAVSFYLQTVLESTQTNVSSEIASGVIGCIQLLAAFSTTLITDRFGRKPILASTLVGQAVGMIGLGVFYKLKEDSTGEITGYMNYVPLISLIIVVYSFSAGLGSLTWCLLAELFDGRGRAIGVTISMNISIIFMFLTVKYFAMITTTIGYATTYGIFSVNCVLMCLFICFCVPETKGKSIAEIQAELGSRDVSDVKGGNC</sequence>
<dbReference type="EMBL" id="CM046125">
    <property type="protein sequence ID" value="KAI8423028.1"/>
    <property type="molecule type" value="Genomic_DNA"/>
</dbReference>
<gene>
    <name evidence="1" type="ORF">MSG28_014116</name>
</gene>
<protein>
    <submittedName>
        <fullName evidence="1">Uncharacterized protein</fullName>
    </submittedName>
</protein>
<organism evidence="1 2">
    <name type="scientific">Choristoneura fumiferana</name>
    <name type="common">Spruce budworm moth</name>
    <name type="synonym">Archips fumiferana</name>
    <dbReference type="NCBI Taxonomy" id="7141"/>
    <lineage>
        <taxon>Eukaryota</taxon>
        <taxon>Metazoa</taxon>
        <taxon>Ecdysozoa</taxon>
        <taxon>Arthropoda</taxon>
        <taxon>Hexapoda</taxon>
        <taxon>Insecta</taxon>
        <taxon>Pterygota</taxon>
        <taxon>Neoptera</taxon>
        <taxon>Endopterygota</taxon>
        <taxon>Lepidoptera</taxon>
        <taxon>Glossata</taxon>
        <taxon>Ditrysia</taxon>
        <taxon>Tortricoidea</taxon>
        <taxon>Tortricidae</taxon>
        <taxon>Tortricinae</taxon>
        <taxon>Choristoneura</taxon>
    </lineage>
</organism>
<comment type="caution">
    <text evidence="1">The sequence shown here is derived from an EMBL/GenBank/DDBJ whole genome shotgun (WGS) entry which is preliminary data.</text>
</comment>
<reference evidence="1 2" key="1">
    <citation type="journal article" date="2022" name="Genome Biol. Evol.">
        <title>The Spruce Budworm Genome: Reconstructing the Evolutionary History of Antifreeze Proteins.</title>
        <authorList>
            <person name="Beliveau C."/>
            <person name="Gagne P."/>
            <person name="Picq S."/>
            <person name="Vernygora O."/>
            <person name="Keeling C.I."/>
            <person name="Pinkney K."/>
            <person name="Doucet D."/>
            <person name="Wen F."/>
            <person name="Johnston J.S."/>
            <person name="Maaroufi H."/>
            <person name="Boyle B."/>
            <person name="Laroche J."/>
            <person name="Dewar K."/>
            <person name="Juretic N."/>
            <person name="Blackburn G."/>
            <person name="Nisole A."/>
            <person name="Brunet B."/>
            <person name="Brandao M."/>
            <person name="Lumley L."/>
            <person name="Duan J."/>
            <person name="Quan G."/>
            <person name="Lucarotti C.J."/>
            <person name="Roe A.D."/>
            <person name="Sperling F.A.H."/>
            <person name="Levesque R.C."/>
            <person name="Cusson M."/>
        </authorList>
    </citation>
    <scope>NUCLEOTIDE SEQUENCE [LARGE SCALE GENOMIC DNA]</scope>
    <source>
        <strain evidence="1">Glfc:IPQL:Cfum</strain>
    </source>
</reference>